<dbReference type="OrthoDB" id="783864at2759"/>
<dbReference type="GO" id="GO:0005634">
    <property type="term" value="C:nucleus"/>
    <property type="evidence" value="ECO:0007669"/>
    <property type="project" value="UniProtKB-SubCell"/>
</dbReference>
<evidence type="ECO:0000259" key="11">
    <source>
        <dbReference type="PROSITE" id="PS50808"/>
    </source>
</evidence>
<keyword evidence="8" id="KW-0539">Nucleus</keyword>
<evidence type="ECO:0000256" key="8">
    <source>
        <dbReference type="ARBA" id="ARBA00023242"/>
    </source>
</evidence>
<evidence type="ECO:0000256" key="2">
    <source>
        <dbReference type="ARBA" id="ARBA00022723"/>
    </source>
</evidence>
<dbReference type="GO" id="GO:0008270">
    <property type="term" value="F:zinc ion binding"/>
    <property type="evidence" value="ECO:0007669"/>
    <property type="project" value="UniProtKB-KW"/>
</dbReference>
<accession>A0A6I9RJ23</accession>
<keyword evidence="4" id="KW-0862">Zinc</keyword>
<dbReference type="GO" id="GO:0003677">
    <property type="term" value="F:DNA binding"/>
    <property type="evidence" value="ECO:0007669"/>
    <property type="project" value="UniProtKB-KW"/>
</dbReference>
<feature type="compositionally biased region" description="Basic and acidic residues" evidence="10">
    <location>
        <begin position="54"/>
        <end position="66"/>
    </location>
</feature>
<dbReference type="InterPro" id="IPR003656">
    <property type="entry name" value="Znf_BED"/>
</dbReference>
<gene>
    <name evidence="13" type="primary">LOC105049584</name>
</gene>
<keyword evidence="6" id="KW-0238">DNA-binding</keyword>
<comment type="subcellular location">
    <subcellularLocation>
        <location evidence="1">Nucleus</location>
    </subcellularLocation>
</comment>
<dbReference type="AlphaFoldDB" id="A0A6I9RJ23"/>
<evidence type="ECO:0000313" key="12">
    <source>
        <dbReference type="Proteomes" id="UP000504607"/>
    </source>
</evidence>
<feature type="region of interest" description="Disordered" evidence="10">
    <location>
        <begin position="35"/>
        <end position="67"/>
    </location>
</feature>
<dbReference type="PANTHER" id="PTHR46481:SF10">
    <property type="entry name" value="ZINC FINGER BED DOMAIN-CONTAINING PROTEIN 39"/>
    <property type="match status" value="1"/>
</dbReference>
<evidence type="ECO:0000256" key="5">
    <source>
        <dbReference type="ARBA" id="ARBA00023015"/>
    </source>
</evidence>
<evidence type="ECO:0000256" key="4">
    <source>
        <dbReference type="ARBA" id="ARBA00022833"/>
    </source>
</evidence>
<dbReference type="SUPFAM" id="SSF53098">
    <property type="entry name" value="Ribonuclease H-like"/>
    <property type="match status" value="1"/>
</dbReference>
<evidence type="ECO:0000256" key="9">
    <source>
        <dbReference type="PROSITE-ProRule" id="PRU00027"/>
    </source>
</evidence>
<evidence type="ECO:0000256" key="7">
    <source>
        <dbReference type="ARBA" id="ARBA00023163"/>
    </source>
</evidence>
<dbReference type="InterPro" id="IPR025525">
    <property type="entry name" value="hAT-like_transposase_RNase-H"/>
</dbReference>
<keyword evidence="5" id="KW-0805">Transcription regulation</keyword>
<organism evidence="12 13">
    <name type="scientific">Elaeis guineensis var. tenera</name>
    <name type="common">Oil palm</name>
    <dbReference type="NCBI Taxonomy" id="51953"/>
    <lineage>
        <taxon>Eukaryota</taxon>
        <taxon>Viridiplantae</taxon>
        <taxon>Streptophyta</taxon>
        <taxon>Embryophyta</taxon>
        <taxon>Tracheophyta</taxon>
        <taxon>Spermatophyta</taxon>
        <taxon>Magnoliopsida</taxon>
        <taxon>Liliopsida</taxon>
        <taxon>Arecaceae</taxon>
        <taxon>Arecoideae</taxon>
        <taxon>Cocoseae</taxon>
        <taxon>Elaeidinae</taxon>
        <taxon>Elaeis</taxon>
    </lineage>
</organism>
<evidence type="ECO:0000256" key="1">
    <source>
        <dbReference type="ARBA" id="ARBA00004123"/>
    </source>
</evidence>
<evidence type="ECO:0000313" key="13">
    <source>
        <dbReference type="RefSeq" id="XP_010927587.1"/>
    </source>
</evidence>
<dbReference type="InterPro" id="IPR012337">
    <property type="entry name" value="RNaseH-like_sf"/>
</dbReference>
<sequence length="687" mass="78576">MASPFQSNEIILSTPTSISLNESHEATQCRPIDLSMLQDDDRPGNDSDQLGSLPEHEGPRDEDCITNKKRRKTSVIWNDFHEIDIAGGGKKAVCNYCKEKLATGGRGASTSHLKRYFQSYLQKRLHMTRQKKQTTIPFHPSNSGINPFVTPGAKYSNEKMREIIASAIMVHEHPFSIVEDEIWMWGFQYANPEFQKIFRKTARADCLTIYEAEKKKLKALLKSVNKISITTDMWKSSHQVAEYMVITGHFIDGGWSLQKRVLSFVKVPAPRRGVDMADAIFKCLKAWGIENKVFSVFVDNASYNDSCIRNLKENLSLCNKLVLDGELFHVRCCVHILNLLVQDGLGKIKNVIHNIRESVKYINHSDSRLKAFCDVVEQKQLKERKLIIDCPTRWNSTFEMLSSALKFKIAFPAYKEREPHYDYAPSPEDRKKVEKVCQLLEVFSLATHVISGSEYPTTNLYLAEVYRVKEVIDAAARDWDFFMKEMAKPMKKKFDKYWGECNLLMAIASVLDPRCKFHVVDICLPLIYKLETEAEKNVNKVRTALQVLYDEYVNLSREKSSSCEVNTGGSNSLSTAYAIDRSWMDHRVVDGVISAKYKEGVKYFCDYAFENAALLVQGQACCLSLVSVWGTWETIARVRSQQDRDICRMVDMVIDAAGLEFDWDMKDDQKASSGDFYYVLKDTDEPL</sequence>
<name>A0A6I9RJ23_ELAGV</name>
<keyword evidence="12" id="KW-1185">Reference proteome</keyword>
<evidence type="ECO:0000256" key="6">
    <source>
        <dbReference type="ARBA" id="ARBA00023125"/>
    </source>
</evidence>
<dbReference type="RefSeq" id="XP_010927587.1">
    <property type="nucleotide sequence ID" value="XM_010929285.1"/>
</dbReference>
<dbReference type="PROSITE" id="PS50808">
    <property type="entry name" value="ZF_BED"/>
    <property type="match status" value="1"/>
</dbReference>
<dbReference type="Proteomes" id="UP000504607">
    <property type="component" value="Chromosome 8"/>
</dbReference>
<evidence type="ECO:0000256" key="10">
    <source>
        <dbReference type="SAM" id="MobiDB-lite"/>
    </source>
</evidence>
<protein>
    <submittedName>
        <fullName evidence="13">Zinc finger BED domain-containing protein RICESLEEPER 2-like</fullName>
    </submittedName>
</protein>
<proteinExistence type="predicted"/>
<keyword evidence="3 9" id="KW-0863">Zinc-finger</keyword>
<dbReference type="PANTHER" id="PTHR46481">
    <property type="entry name" value="ZINC FINGER BED DOMAIN-CONTAINING PROTEIN 4"/>
    <property type="match status" value="1"/>
</dbReference>
<dbReference type="Pfam" id="PF14372">
    <property type="entry name" value="hAT-like_RNase-H"/>
    <property type="match status" value="1"/>
</dbReference>
<feature type="domain" description="BED-type" evidence="11">
    <location>
        <begin position="71"/>
        <end position="133"/>
    </location>
</feature>
<keyword evidence="7" id="KW-0804">Transcription</keyword>
<dbReference type="SMART" id="SM00614">
    <property type="entry name" value="ZnF_BED"/>
    <property type="match status" value="1"/>
</dbReference>
<dbReference type="InterPro" id="IPR052035">
    <property type="entry name" value="ZnF_BED_domain_contain"/>
</dbReference>
<dbReference type="InParanoid" id="A0A6I9RJ23"/>
<keyword evidence="2" id="KW-0479">Metal-binding</keyword>
<reference evidence="13" key="1">
    <citation type="submission" date="2025-08" db="UniProtKB">
        <authorList>
            <consortium name="RefSeq"/>
        </authorList>
    </citation>
    <scope>IDENTIFICATION</scope>
</reference>
<evidence type="ECO:0000256" key="3">
    <source>
        <dbReference type="ARBA" id="ARBA00022771"/>
    </source>
</evidence>